<dbReference type="GO" id="GO:0019843">
    <property type="term" value="F:rRNA binding"/>
    <property type="evidence" value="ECO:0007669"/>
    <property type="project" value="UniProtKB-UniRule"/>
</dbReference>
<dbReference type="SFLD" id="SFLDS00029">
    <property type="entry name" value="Radical_SAM"/>
    <property type="match status" value="1"/>
</dbReference>
<dbReference type="SUPFAM" id="SSF102114">
    <property type="entry name" value="Radical SAM enzymes"/>
    <property type="match status" value="1"/>
</dbReference>
<comment type="function">
    <text evidence="14">Specifically methylates position 2 of adenine 2503 in 23S rRNA and position 2 of adenine 37 in tRNAs. m2A2503 modification seems to play a crucial role in the proofreading step occurring at the peptidyl transferase center and thus would serve to optimize ribosomal fidelity.</text>
</comment>
<evidence type="ECO:0000256" key="10">
    <source>
        <dbReference type="ARBA" id="ARBA00022723"/>
    </source>
</evidence>
<feature type="binding site" evidence="14">
    <location>
        <position position="129"/>
    </location>
    <ligand>
        <name>[4Fe-4S] cluster</name>
        <dbReference type="ChEBI" id="CHEBI:49883"/>
        <note>4Fe-4S-S-AdoMet</note>
    </ligand>
</feature>
<feature type="active site" description="S-methylcysteine intermediate" evidence="14">
    <location>
        <position position="359"/>
    </location>
</feature>
<comment type="cofactor">
    <cofactor evidence="14">
        <name>[4Fe-4S] cluster</name>
        <dbReference type="ChEBI" id="CHEBI:49883"/>
    </cofactor>
    <text evidence="14">Binds 1 [4Fe-4S] cluster. The cluster is coordinated with 3 cysteines and an exchangeable S-adenosyl-L-methionine.</text>
</comment>
<keyword evidence="12 14" id="KW-0411">Iron-sulfur</keyword>
<comment type="catalytic activity">
    <reaction evidence="14">
        <text>adenosine(2503) in 23S rRNA + 2 reduced [2Fe-2S]-[ferredoxin] + 2 S-adenosyl-L-methionine = 2-methyladenosine(2503) in 23S rRNA + 5'-deoxyadenosine + L-methionine + 2 oxidized [2Fe-2S]-[ferredoxin] + S-adenosyl-L-homocysteine</text>
        <dbReference type="Rhea" id="RHEA:42916"/>
        <dbReference type="Rhea" id="RHEA-COMP:10000"/>
        <dbReference type="Rhea" id="RHEA-COMP:10001"/>
        <dbReference type="Rhea" id="RHEA-COMP:10152"/>
        <dbReference type="Rhea" id="RHEA-COMP:10282"/>
        <dbReference type="ChEBI" id="CHEBI:17319"/>
        <dbReference type="ChEBI" id="CHEBI:33737"/>
        <dbReference type="ChEBI" id="CHEBI:33738"/>
        <dbReference type="ChEBI" id="CHEBI:57844"/>
        <dbReference type="ChEBI" id="CHEBI:57856"/>
        <dbReference type="ChEBI" id="CHEBI:59789"/>
        <dbReference type="ChEBI" id="CHEBI:74411"/>
        <dbReference type="ChEBI" id="CHEBI:74497"/>
        <dbReference type="EC" id="2.1.1.192"/>
    </reaction>
</comment>
<keyword evidence="5 14" id="KW-0698">rRNA processing</keyword>
<keyword evidence="6 14" id="KW-0489">Methyltransferase</keyword>
<dbReference type="EC" id="2.1.1.192" evidence="14"/>
<comment type="miscellaneous">
    <text evidence="14">Reaction proceeds by a ping-pong mechanism involving intermediate methylation of a conserved cysteine residue.</text>
</comment>
<dbReference type="Pfam" id="PF04055">
    <property type="entry name" value="Radical_SAM"/>
    <property type="match status" value="1"/>
</dbReference>
<feature type="binding site" evidence="14">
    <location>
        <position position="136"/>
    </location>
    <ligand>
        <name>[4Fe-4S] cluster</name>
        <dbReference type="ChEBI" id="CHEBI:49883"/>
        <note>4Fe-4S-S-AdoMet</note>
    </ligand>
</feature>
<gene>
    <name evidence="14" type="primary">rlmN</name>
    <name evidence="16" type="ORF">HA49_17525</name>
</gene>
<dbReference type="STRING" id="642227.HA49_17525"/>
<feature type="domain" description="Radical SAM core" evidence="15">
    <location>
        <begin position="115"/>
        <end position="354"/>
    </location>
</feature>
<dbReference type="CDD" id="cd01335">
    <property type="entry name" value="Radical_SAM"/>
    <property type="match status" value="1"/>
</dbReference>
<evidence type="ECO:0000256" key="6">
    <source>
        <dbReference type="ARBA" id="ARBA00022603"/>
    </source>
</evidence>
<keyword evidence="11 14" id="KW-0408">Iron</keyword>
<dbReference type="PANTHER" id="PTHR30544:SF5">
    <property type="entry name" value="RADICAL SAM CORE DOMAIN-CONTAINING PROTEIN"/>
    <property type="match status" value="1"/>
</dbReference>
<dbReference type="SFLD" id="SFLDG01062">
    <property type="entry name" value="methyltransferase_(Class_A)"/>
    <property type="match status" value="1"/>
</dbReference>
<dbReference type="EMBL" id="JPKR02000003">
    <property type="protein sequence ID" value="KGD72507.1"/>
    <property type="molecule type" value="Genomic_DNA"/>
</dbReference>
<comment type="caution">
    <text evidence="16">The sequence shown here is derived from an EMBL/GenBank/DDBJ whole genome shotgun (WGS) entry which is preliminary data.</text>
</comment>
<dbReference type="OrthoDB" id="9793973at2"/>
<feature type="active site" description="Proton acceptor" evidence="14">
    <location>
        <position position="109"/>
    </location>
</feature>
<evidence type="ECO:0000256" key="8">
    <source>
        <dbReference type="ARBA" id="ARBA00022691"/>
    </source>
</evidence>
<keyword evidence="8 14" id="KW-0949">S-adenosyl-L-methionine</keyword>
<dbReference type="InterPro" id="IPR004383">
    <property type="entry name" value="rRNA_lsu_MTrfase_RlmN/Cfr"/>
</dbReference>
<dbReference type="InterPro" id="IPR013785">
    <property type="entry name" value="Aldolase_TIM"/>
</dbReference>
<name>A0A095T752_9GAMM</name>
<proteinExistence type="inferred from homology"/>
<dbReference type="PROSITE" id="PS51918">
    <property type="entry name" value="RADICAL_SAM"/>
    <property type="match status" value="1"/>
</dbReference>
<evidence type="ECO:0000256" key="11">
    <source>
        <dbReference type="ARBA" id="ARBA00023004"/>
    </source>
</evidence>
<keyword evidence="10 14" id="KW-0479">Metal-binding</keyword>
<evidence type="ECO:0000256" key="7">
    <source>
        <dbReference type="ARBA" id="ARBA00022679"/>
    </source>
</evidence>
<evidence type="ECO:0000256" key="2">
    <source>
        <dbReference type="ARBA" id="ARBA00007544"/>
    </source>
</evidence>
<dbReference type="Pfam" id="PF21016">
    <property type="entry name" value="RlmN_N"/>
    <property type="match status" value="1"/>
</dbReference>
<dbReference type="NCBIfam" id="NF008396">
    <property type="entry name" value="PRK11194.1"/>
    <property type="match status" value="1"/>
</dbReference>
<keyword evidence="13 14" id="KW-1015">Disulfide bond</keyword>
<keyword evidence="3 14" id="KW-0004">4Fe-4S</keyword>
<dbReference type="GO" id="GO:0070475">
    <property type="term" value="P:rRNA base methylation"/>
    <property type="evidence" value="ECO:0007669"/>
    <property type="project" value="UniProtKB-UniRule"/>
</dbReference>
<dbReference type="GO" id="GO:0002935">
    <property type="term" value="F:tRNA (adenine(37)-C2)-methyltransferase activity"/>
    <property type="evidence" value="ECO:0007669"/>
    <property type="project" value="UniProtKB-UniRule"/>
</dbReference>
<feature type="binding site" evidence="14">
    <location>
        <begin position="237"/>
        <end position="239"/>
    </location>
    <ligand>
        <name>S-adenosyl-L-methionine</name>
        <dbReference type="ChEBI" id="CHEBI:59789"/>
    </ligand>
</feature>
<dbReference type="InterPro" id="IPR007197">
    <property type="entry name" value="rSAM"/>
</dbReference>
<dbReference type="FunFam" id="1.10.150.530:FF:000001">
    <property type="entry name" value="Dual-specificity RNA methyltransferase RlmN"/>
    <property type="match status" value="1"/>
</dbReference>
<comment type="catalytic activity">
    <reaction evidence="14">
        <text>adenosine(37) in tRNA + 2 reduced [2Fe-2S]-[ferredoxin] + 2 S-adenosyl-L-methionine = 2-methyladenosine(37) in tRNA + 5'-deoxyadenosine + L-methionine + 2 oxidized [2Fe-2S]-[ferredoxin] + S-adenosyl-L-homocysteine</text>
        <dbReference type="Rhea" id="RHEA:43332"/>
        <dbReference type="Rhea" id="RHEA-COMP:10000"/>
        <dbReference type="Rhea" id="RHEA-COMP:10001"/>
        <dbReference type="Rhea" id="RHEA-COMP:10162"/>
        <dbReference type="Rhea" id="RHEA-COMP:10485"/>
        <dbReference type="ChEBI" id="CHEBI:17319"/>
        <dbReference type="ChEBI" id="CHEBI:33737"/>
        <dbReference type="ChEBI" id="CHEBI:33738"/>
        <dbReference type="ChEBI" id="CHEBI:57844"/>
        <dbReference type="ChEBI" id="CHEBI:57856"/>
        <dbReference type="ChEBI" id="CHEBI:59789"/>
        <dbReference type="ChEBI" id="CHEBI:74411"/>
        <dbReference type="ChEBI" id="CHEBI:74497"/>
        <dbReference type="EC" id="2.1.1.192"/>
    </reaction>
</comment>
<dbReference type="GO" id="GO:0070040">
    <property type="term" value="F:rRNA (adenine(2503)-C2-)-methyltransferase activity"/>
    <property type="evidence" value="ECO:0007669"/>
    <property type="project" value="UniProtKB-UniRule"/>
</dbReference>
<dbReference type="GO" id="GO:0030488">
    <property type="term" value="P:tRNA methylation"/>
    <property type="evidence" value="ECO:0007669"/>
    <property type="project" value="UniProtKB-UniRule"/>
</dbReference>
<accession>A0A095T752</accession>
<evidence type="ECO:0000256" key="5">
    <source>
        <dbReference type="ARBA" id="ARBA00022552"/>
    </source>
</evidence>
<evidence type="ECO:0000256" key="1">
    <source>
        <dbReference type="ARBA" id="ARBA00004496"/>
    </source>
</evidence>
<dbReference type="SFLD" id="SFLDF00275">
    <property type="entry name" value="adenosine_C2_methyltransferase"/>
    <property type="match status" value="1"/>
</dbReference>
<dbReference type="Proteomes" id="UP000029577">
    <property type="component" value="Unassembled WGS sequence"/>
</dbReference>
<dbReference type="FunFam" id="3.20.20.70:FF:000008">
    <property type="entry name" value="Dual-specificity RNA methyltransferase RlmN"/>
    <property type="match status" value="1"/>
</dbReference>
<dbReference type="PIRSF" id="PIRSF006004">
    <property type="entry name" value="CHP00048"/>
    <property type="match status" value="1"/>
</dbReference>
<dbReference type="Gene3D" id="1.10.150.530">
    <property type="match status" value="1"/>
</dbReference>
<dbReference type="NCBIfam" id="TIGR00048">
    <property type="entry name" value="rRNA_mod_RlmN"/>
    <property type="match status" value="1"/>
</dbReference>
<dbReference type="InterPro" id="IPR048641">
    <property type="entry name" value="RlmN_N"/>
</dbReference>
<dbReference type="InterPro" id="IPR040072">
    <property type="entry name" value="Methyltransferase_A"/>
</dbReference>
<evidence type="ECO:0000313" key="17">
    <source>
        <dbReference type="Proteomes" id="UP000029577"/>
    </source>
</evidence>
<dbReference type="InterPro" id="IPR058240">
    <property type="entry name" value="rSAM_sf"/>
</dbReference>
<dbReference type="GO" id="GO:0000049">
    <property type="term" value="F:tRNA binding"/>
    <property type="evidence" value="ECO:0007669"/>
    <property type="project" value="UniProtKB-UniRule"/>
</dbReference>
<evidence type="ECO:0000256" key="9">
    <source>
        <dbReference type="ARBA" id="ARBA00022694"/>
    </source>
</evidence>
<dbReference type="eggNOG" id="COG0820">
    <property type="taxonomic scope" value="Bacteria"/>
</dbReference>
<evidence type="ECO:0000256" key="12">
    <source>
        <dbReference type="ARBA" id="ARBA00023014"/>
    </source>
</evidence>
<sequence>MSEPAATPVSVTPVAASPKAKINLLDLNRQQMREFFLQLGEKPFRADQVMKWIYHYCSDDFEQMTDINKVLRQKLNQVAEIRAPEVAEEMRSSDGTIKWAIRVGDQLVETVYIPENDRATLCVSSQVGCALECKFCSTAQQGFNRNLRVSEIIGQVWRAAKIIGAAKVTGQRPITNVVMMGMGEPLLNLNNVVPAMEIMLDDFGFGLSKRRVTLSTSGVVPALDKLGDMIDVALAISLHAPNDALRDDIVPINKKYNIETFLQSVKRYMEKSNANQGRVTVEYVMLDHVNDSTDHAHQLAEVLKNTPCKINLIPWNPFPGAPYGRSSNSRVDRFSKVLMDYGFTTIVRKTRGDDIDAACGQLAGDVIDRTKRTLRKKAAGEEISVKAV</sequence>
<evidence type="ECO:0000313" key="16">
    <source>
        <dbReference type="EMBL" id="KGD72507.1"/>
    </source>
</evidence>
<feature type="binding site" evidence="14">
    <location>
        <position position="133"/>
    </location>
    <ligand>
        <name>[4Fe-4S] cluster</name>
        <dbReference type="ChEBI" id="CHEBI:49883"/>
        <note>4Fe-4S-S-AdoMet</note>
    </ligand>
</feature>
<evidence type="ECO:0000259" key="15">
    <source>
        <dbReference type="PROSITE" id="PS51918"/>
    </source>
</evidence>
<keyword evidence="17" id="KW-1185">Reference proteome</keyword>
<comment type="subcellular location">
    <subcellularLocation>
        <location evidence="1 14">Cytoplasm</location>
    </subcellularLocation>
</comment>
<dbReference type="PANTHER" id="PTHR30544">
    <property type="entry name" value="23S RRNA METHYLTRANSFERASE"/>
    <property type="match status" value="1"/>
</dbReference>
<dbReference type="GO" id="GO:0046872">
    <property type="term" value="F:metal ion binding"/>
    <property type="evidence" value="ECO:0007669"/>
    <property type="project" value="UniProtKB-KW"/>
</dbReference>
<dbReference type="AlphaFoldDB" id="A0A095T752"/>
<dbReference type="InterPro" id="IPR027492">
    <property type="entry name" value="RNA_MTrfase_RlmN"/>
</dbReference>
<dbReference type="GO" id="GO:0005737">
    <property type="term" value="C:cytoplasm"/>
    <property type="evidence" value="ECO:0007669"/>
    <property type="project" value="UniProtKB-SubCell"/>
</dbReference>
<evidence type="ECO:0000256" key="14">
    <source>
        <dbReference type="HAMAP-Rule" id="MF_01849"/>
    </source>
</evidence>
<keyword evidence="9 14" id="KW-0819">tRNA processing</keyword>
<feature type="disulfide bond" description="(transient)" evidence="14">
    <location>
        <begin position="122"/>
        <end position="359"/>
    </location>
</feature>
<feature type="binding site" evidence="14">
    <location>
        <position position="316"/>
    </location>
    <ligand>
        <name>S-adenosyl-L-methionine</name>
        <dbReference type="ChEBI" id="CHEBI:59789"/>
    </ligand>
</feature>
<evidence type="ECO:0000256" key="13">
    <source>
        <dbReference type="ARBA" id="ARBA00023157"/>
    </source>
</evidence>
<evidence type="ECO:0000256" key="4">
    <source>
        <dbReference type="ARBA" id="ARBA00022490"/>
    </source>
</evidence>
<feature type="binding site" evidence="14">
    <location>
        <begin position="183"/>
        <end position="184"/>
    </location>
    <ligand>
        <name>S-adenosyl-L-methionine</name>
        <dbReference type="ChEBI" id="CHEBI:59789"/>
    </ligand>
</feature>
<feature type="binding site" evidence="14">
    <location>
        <position position="215"/>
    </location>
    <ligand>
        <name>S-adenosyl-L-methionine</name>
        <dbReference type="ChEBI" id="CHEBI:59789"/>
    </ligand>
</feature>
<keyword evidence="7 14" id="KW-0808">Transferase</keyword>
<dbReference type="HAMAP" id="MF_01849">
    <property type="entry name" value="RNA_methyltr_RlmN"/>
    <property type="match status" value="1"/>
</dbReference>
<dbReference type="Gene3D" id="3.20.20.70">
    <property type="entry name" value="Aldolase class I"/>
    <property type="match status" value="1"/>
</dbReference>
<dbReference type="RefSeq" id="WP_038022175.1">
    <property type="nucleotide sequence ID" value="NZ_JPKR02000003.1"/>
</dbReference>
<evidence type="ECO:0000256" key="3">
    <source>
        <dbReference type="ARBA" id="ARBA00022485"/>
    </source>
</evidence>
<protein>
    <recommendedName>
        <fullName evidence="14">Dual-specificity RNA methyltransferase RlmN</fullName>
        <ecNumber evidence="14">2.1.1.192</ecNumber>
    </recommendedName>
    <alternativeName>
        <fullName evidence="14">23S rRNA (adenine(2503)-C(2))-methyltransferase</fullName>
    </alternativeName>
    <alternativeName>
        <fullName evidence="14">23S rRNA m2A2503 methyltransferase</fullName>
    </alternativeName>
    <alternativeName>
        <fullName evidence="14">Ribosomal RNA large subunit methyltransferase N</fullName>
    </alternativeName>
    <alternativeName>
        <fullName evidence="14">tRNA (adenine(37)-C(2))-methyltransferase</fullName>
    </alternativeName>
    <alternativeName>
        <fullName evidence="14">tRNA m2A37 methyltransferase</fullName>
    </alternativeName>
</protein>
<dbReference type="GO" id="GO:0051539">
    <property type="term" value="F:4 iron, 4 sulfur cluster binding"/>
    <property type="evidence" value="ECO:0007669"/>
    <property type="project" value="UniProtKB-UniRule"/>
</dbReference>
<reference evidence="16" key="1">
    <citation type="submission" date="2014-12" db="EMBL/GenBank/DDBJ databases">
        <title>The draft genome of the Tatumella morbirosei type strain, LMG23360T isolated from pineapple rot.</title>
        <authorList>
            <person name="Smits T.H."/>
            <person name="Palmer M."/>
            <person name="Venter S.N."/>
            <person name="Duffy B."/>
            <person name="Steenkamp E.T."/>
            <person name="Chan W.Y."/>
            <person name="Coutinho T.A."/>
            <person name="Coetzee M.P."/>
            <person name="De Maayer P."/>
        </authorList>
    </citation>
    <scope>NUCLEOTIDE SEQUENCE [LARGE SCALE GENOMIC DNA]</scope>
    <source>
        <strain evidence="16">LMG 23360</strain>
    </source>
</reference>
<comment type="similarity">
    <text evidence="2 14">Belongs to the radical SAM superfamily. RlmN family.</text>
</comment>
<organism evidence="16 17">
    <name type="scientific">Tatumella morbirosei</name>
    <dbReference type="NCBI Taxonomy" id="642227"/>
    <lineage>
        <taxon>Bacteria</taxon>
        <taxon>Pseudomonadati</taxon>
        <taxon>Pseudomonadota</taxon>
        <taxon>Gammaproteobacteria</taxon>
        <taxon>Enterobacterales</taxon>
        <taxon>Erwiniaceae</taxon>
        <taxon>Tatumella</taxon>
    </lineage>
</organism>
<keyword evidence="4 14" id="KW-0963">Cytoplasm</keyword>